<dbReference type="InterPro" id="IPR013810">
    <property type="entry name" value="Ribosomal_uS5_N"/>
</dbReference>
<reference evidence="11" key="1">
    <citation type="journal article" date="2013" name="Genome Biol.">
        <title>Draft genome of the mountain pine beetle, Dendroctonus ponderosae Hopkins, a major forest pest.</title>
        <authorList>
            <person name="Keeling C.I."/>
            <person name="Yuen M.M."/>
            <person name="Liao N.Y."/>
            <person name="Docking T.R."/>
            <person name="Chan S.K."/>
            <person name="Taylor G.A."/>
            <person name="Palmquist D.L."/>
            <person name="Jackman S.D."/>
            <person name="Nguyen A."/>
            <person name="Li M."/>
            <person name="Henderson H."/>
            <person name="Janes J.K."/>
            <person name="Zhao Y."/>
            <person name="Pandoh P."/>
            <person name="Moore R."/>
            <person name="Sperling F.A."/>
            <person name="Huber D.P."/>
            <person name="Birol I."/>
            <person name="Jones S.J."/>
            <person name="Bohlmann J."/>
        </authorList>
    </citation>
    <scope>NUCLEOTIDE SEQUENCE</scope>
</reference>
<dbReference type="InterPro" id="IPR005324">
    <property type="entry name" value="Ribosomal_uS5_C"/>
</dbReference>
<dbReference type="Gene3D" id="3.30.160.20">
    <property type="match status" value="1"/>
</dbReference>
<dbReference type="GO" id="GO:0005763">
    <property type="term" value="C:mitochondrial small ribosomal subunit"/>
    <property type="evidence" value="ECO:0007669"/>
    <property type="project" value="UniProtKB-ARBA"/>
</dbReference>
<evidence type="ECO:0000256" key="6">
    <source>
        <dbReference type="ARBA" id="ARBA00039335"/>
    </source>
</evidence>
<dbReference type="InterPro" id="IPR014721">
    <property type="entry name" value="Ribsml_uS5_D2-typ_fold_subgr"/>
</dbReference>
<organism evidence="11">
    <name type="scientific">Dendroctonus ponderosae</name>
    <name type="common">Mountain pine beetle</name>
    <dbReference type="NCBI Taxonomy" id="77166"/>
    <lineage>
        <taxon>Eukaryota</taxon>
        <taxon>Metazoa</taxon>
        <taxon>Ecdysozoa</taxon>
        <taxon>Arthropoda</taxon>
        <taxon>Hexapoda</taxon>
        <taxon>Insecta</taxon>
        <taxon>Pterygota</taxon>
        <taxon>Neoptera</taxon>
        <taxon>Endopterygota</taxon>
        <taxon>Coleoptera</taxon>
        <taxon>Polyphaga</taxon>
        <taxon>Cucujiformia</taxon>
        <taxon>Curculionidae</taxon>
        <taxon>Scolytinae</taxon>
        <taxon>Dendroctonus</taxon>
    </lineage>
</organism>
<comment type="subcellular location">
    <subcellularLocation>
        <location evidence="1">Mitochondrion</location>
    </subcellularLocation>
</comment>
<dbReference type="GO" id="GO:0006412">
    <property type="term" value="P:translation"/>
    <property type="evidence" value="ECO:0007669"/>
    <property type="project" value="InterPro"/>
</dbReference>
<accession>N6UMW1</accession>
<evidence type="ECO:0000256" key="4">
    <source>
        <dbReference type="ARBA" id="ARBA00023128"/>
    </source>
</evidence>
<evidence type="ECO:0000256" key="10">
    <source>
        <dbReference type="SAM" id="MobiDB-lite"/>
    </source>
</evidence>
<dbReference type="Pfam" id="PF03719">
    <property type="entry name" value="Ribosomal_S5_C"/>
    <property type="match status" value="1"/>
</dbReference>
<dbReference type="Pfam" id="PF21251">
    <property type="entry name" value="Ribosomal_uS5m_N"/>
    <property type="match status" value="1"/>
</dbReference>
<dbReference type="FunFam" id="3.30.160.20:FF:000022">
    <property type="entry name" value="28S ribosomal protein S5, mitochondrial"/>
    <property type="match status" value="1"/>
</dbReference>
<evidence type="ECO:0000256" key="2">
    <source>
        <dbReference type="ARBA" id="ARBA00008945"/>
    </source>
</evidence>
<dbReference type="InterPro" id="IPR048584">
    <property type="entry name" value="Ribosomal_uS5m_N"/>
</dbReference>
<protein>
    <recommendedName>
        <fullName evidence="6">Small ribosomal subunit protein uS5m</fullName>
    </recommendedName>
    <alternativeName>
        <fullName evidence="7">28S ribosomal protein S5, mitochondrial</fullName>
    </alternativeName>
</protein>
<evidence type="ECO:0000256" key="3">
    <source>
        <dbReference type="ARBA" id="ARBA00022980"/>
    </source>
</evidence>
<dbReference type="PANTHER" id="PTHR48277">
    <property type="entry name" value="MITOCHONDRIAL RIBOSOMAL PROTEIN S5"/>
    <property type="match status" value="1"/>
</dbReference>
<dbReference type="OMA" id="LICHRAI"/>
<dbReference type="AlphaFoldDB" id="N6UMW1"/>
<proteinExistence type="inferred from homology"/>
<feature type="region of interest" description="Disordered" evidence="10">
    <location>
        <begin position="426"/>
        <end position="447"/>
    </location>
</feature>
<evidence type="ECO:0000256" key="1">
    <source>
        <dbReference type="ARBA" id="ARBA00004173"/>
    </source>
</evidence>
<sequence length="447" mass="50576">MAKPLLDVTKIFQKLSIRKYGPAPLLTRPDTLAQARLLTTSAVLNTNFFNKLPASHLWESITTVSNAGKKRGRAKTVSKKNIKDLNKGQIIGVGKANIVWPGLSAPIIRGKELVEQVQLPEDPDREQKLIALRNTMGFRKFAKLTPLERGWSGSKMPGRSLGPPDPIGDETFTDFDTRVLALKTIVIMKGNFGRKRRLSAFVVTGNKQGLGGFAMGKALEGRVALRKAKNRSAQKLMHIRLFENHTDPTISVCHNFFTQFGATKIYVWQKPEGYGLRCHRAIKTICEVIGIKNLYAKVEGSTNVNCVVKAFFLGLIRQKSPEEMAEEKGLHLVQFCKENNYFPKVVASPSECKKAEDISKDEILDFNRYCFQGKVILQKKKYAPFYTKLPSYYTYVVKQEKLRNQPEVRKNLIAEYGEVRSFLADKHPECKQTRPPKKEQQTEDEVE</sequence>
<keyword evidence="5 9" id="KW-0687">Ribonucleoprotein</keyword>
<name>N6UMW1_DENPD</name>
<dbReference type="PROSITE" id="PS50881">
    <property type="entry name" value="S5_DSRBD"/>
    <property type="match status" value="1"/>
</dbReference>
<dbReference type="GO" id="GO:0003735">
    <property type="term" value="F:structural constituent of ribosome"/>
    <property type="evidence" value="ECO:0007669"/>
    <property type="project" value="UniProtKB-UniRule"/>
</dbReference>
<feature type="compositionally biased region" description="Basic and acidic residues" evidence="10">
    <location>
        <begin position="426"/>
        <end position="441"/>
    </location>
</feature>
<dbReference type="Pfam" id="PF00333">
    <property type="entry name" value="Ribosomal_S5"/>
    <property type="match status" value="1"/>
</dbReference>
<dbReference type="SUPFAM" id="SSF54211">
    <property type="entry name" value="Ribosomal protein S5 domain 2-like"/>
    <property type="match status" value="1"/>
</dbReference>
<dbReference type="InterPro" id="IPR020568">
    <property type="entry name" value="Ribosomal_Su5_D2-typ_SF"/>
</dbReference>
<keyword evidence="3 9" id="KW-0689">Ribosomal protein</keyword>
<dbReference type="PANTHER" id="PTHR48277:SF1">
    <property type="entry name" value="MITOCHONDRIAL RIBOSOMAL PROTEIN S5"/>
    <property type="match status" value="1"/>
</dbReference>
<dbReference type="OrthoDB" id="309483at2759"/>
<evidence type="ECO:0000256" key="7">
    <source>
        <dbReference type="ARBA" id="ARBA00041606"/>
    </source>
</evidence>
<dbReference type="SUPFAM" id="SSF54768">
    <property type="entry name" value="dsRNA-binding domain-like"/>
    <property type="match status" value="1"/>
</dbReference>
<evidence type="ECO:0000256" key="5">
    <source>
        <dbReference type="ARBA" id="ARBA00023274"/>
    </source>
</evidence>
<evidence type="ECO:0000256" key="8">
    <source>
        <dbReference type="ARBA" id="ARBA00062683"/>
    </source>
</evidence>
<dbReference type="HOGENOM" id="CLU_050434_1_0_1"/>
<dbReference type="EMBL" id="KB740605">
    <property type="protein sequence ID" value="ENN80052.1"/>
    <property type="molecule type" value="Genomic_DNA"/>
</dbReference>
<dbReference type="GO" id="GO:0005743">
    <property type="term" value="C:mitochondrial inner membrane"/>
    <property type="evidence" value="ECO:0007669"/>
    <property type="project" value="UniProtKB-ARBA"/>
</dbReference>
<comment type="similarity">
    <text evidence="2 9">Belongs to the universal ribosomal protein uS5 family.</text>
</comment>
<gene>
    <name evidence="11" type="ORF">YQE_03528</name>
</gene>
<evidence type="ECO:0000256" key="9">
    <source>
        <dbReference type="RuleBase" id="RU003823"/>
    </source>
</evidence>
<dbReference type="Gene3D" id="3.30.230.10">
    <property type="match status" value="1"/>
</dbReference>
<comment type="subunit">
    <text evidence="8">Component of the mitochondrial ribosome small subunit (28S) which comprises a 12S rRNA and about 30 distinct proteins.</text>
</comment>
<keyword evidence="4" id="KW-0496">Mitochondrion</keyword>
<dbReference type="FunFam" id="3.30.230.10:FF:000002">
    <property type="entry name" value="30S ribosomal protein S5"/>
    <property type="match status" value="1"/>
</dbReference>
<dbReference type="GO" id="GO:0003723">
    <property type="term" value="F:RNA binding"/>
    <property type="evidence" value="ECO:0007669"/>
    <property type="project" value="InterPro"/>
</dbReference>
<evidence type="ECO:0000313" key="11">
    <source>
        <dbReference type="EMBL" id="ENN80052.1"/>
    </source>
</evidence>
<dbReference type="InterPro" id="IPR000851">
    <property type="entry name" value="Ribosomal_uS5"/>
</dbReference>
<feature type="non-terminal residue" evidence="11">
    <location>
        <position position="1"/>
    </location>
</feature>